<reference evidence="2" key="1">
    <citation type="submission" date="2020-07" db="EMBL/GenBank/DDBJ databases">
        <authorList>
            <person name="Lin J."/>
        </authorList>
    </citation>
    <scope>NUCLEOTIDE SEQUENCE</scope>
</reference>
<feature type="region of interest" description="Disordered" evidence="1">
    <location>
        <begin position="146"/>
        <end position="167"/>
    </location>
</feature>
<accession>A0A6V7PFZ4</accession>
<organism evidence="2">
    <name type="scientific">Ananas comosus var. bracteatus</name>
    <name type="common">red pineapple</name>
    <dbReference type="NCBI Taxonomy" id="296719"/>
    <lineage>
        <taxon>Eukaryota</taxon>
        <taxon>Viridiplantae</taxon>
        <taxon>Streptophyta</taxon>
        <taxon>Embryophyta</taxon>
        <taxon>Tracheophyta</taxon>
        <taxon>Spermatophyta</taxon>
        <taxon>Magnoliopsida</taxon>
        <taxon>Liliopsida</taxon>
        <taxon>Poales</taxon>
        <taxon>Bromeliaceae</taxon>
        <taxon>Bromelioideae</taxon>
        <taxon>Ananas</taxon>
    </lineage>
</organism>
<dbReference type="AlphaFoldDB" id="A0A6V7PFZ4"/>
<name>A0A6V7PFZ4_ANACO</name>
<evidence type="ECO:0000313" key="2">
    <source>
        <dbReference type="EMBL" id="CAD1829801.1"/>
    </source>
</evidence>
<feature type="compositionally biased region" description="Basic and acidic residues" evidence="1">
    <location>
        <begin position="158"/>
        <end position="167"/>
    </location>
</feature>
<gene>
    <name evidence="2" type="ORF">CB5_LOCUS13012</name>
</gene>
<sequence length="167" mass="18086">MCCFRRIPASTVGVSARSPRRSVGSRRDLECRNATKFGVLDSRLRDEDSEPKIAIFGAADFRDTVSQVPASTFRILARSLRRSVGIQRNLGHWIRDFETKLQNPCLLNLDKGLIELDRATLHTRLGSSPECHSGVRLCAFASVSSSAGPSVSAAAPSEADRGKGVAS</sequence>
<feature type="compositionally biased region" description="Low complexity" evidence="1">
    <location>
        <begin position="146"/>
        <end position="157"/>
    </location>
</feature>
<evidence type="ECO:0000256" key="1">
    <source>
        <dbReference type="SAM" id="MobiDB-lite"/>
    </source>
</evidence>
<dbReference type="EMBL" id="LR862130">
    <property type="protein sequence ID" value="CAD1829801.1"/>
    <property type="molecule type" value="Genomic_DNA"/>
</dbReference>
<proteinExistence type="predicted"/>
<protein>
    <submittedName>
        <fullName evidence="2">Uncharacterized protein</fullName>
    </submittedName>
</protein>